<feature type="compositionally biased region" description="Polar residues" evidence="8">
    <location>
        <begin position="137"/>
        <end position="152"/>
    </location>
</feature>
<evidence type="ECO:0000256" key="1">
    <source>
        <dbReference type="ARBA" id="ARBA00004123"/>
    </source>
</evidence>
<evidence type="ECO:0000256" key="4">
    <source>
        <dbReference type="ARBA" id="ARBA00023155"/>
    </source>
</evidence>
<keyword evidence="11" id="KW-1185">Reference proteome</keyword>
<proteinExistence type="predicted"/>
<keyword evidence="2" id="KW-0217">Developmental protein</keyword>
<feature type="region of interest" description="Disordered" evidence="8">
    <location>
        <begin position="305"/>
        <end position="324"/>
    </location>
</feature>
<dbReference type="SMART" id="SM00389">
    <property type="entry name" value="HOX"/>
    <property type="match status" value="1"/>
</dbReference>
<feature type="DNA-binding region" description="Homeobox" evidence="6">
    <location>
        <begin position="402"/>
        <end position="461"/>
    </location>
</feature>
<feature type="compositionally biased region" description="Gly residues" evidence="8">
    <location>
        <begin position="498"/>
        <end position="508"/>
    </location>
</feature>
<feature type="compositionally biased region" description="Low complexity" evidence="8">
    <location>
        <begin position="555"/>
        <end position="595"/>
    </location>
</feature>
<evidence type="ECO:0000313" key="11">
    <source>
        <dbReference type="Proteomes" id="UP000245946"/>
    </source>
</evidence>
<evidence type="ECO:0000256" key="2">
    <source>
        <dbReference type="ARBA" id="ARBA00022473"/>
    </source>
</evidence>
<dbReference type="PROSITE" id="PS00027">
    <property type="entry name" value="HOMEOBOX_1"/>
    <property type="match status" value="1"/>
</dbReference>
<reference evidence="10 11" key="1">
    <citation type="journal article" date="2018" name="Mol. Biol. Evol.">
        <title>Broad Genomic Sampling Reveals a Smut Pathogenic Ancestry of the Fungal Clade Ustilaginomycotina.</title>
        <authorList>
            <person name="Kijpornyongpan T."/>
            <person name="Mondo S.J."/>
            <person name="Barry K."/>
            <person name="Sandor L."/>
            <person name="Lee J."/>
            <person name="Lipzen A."/>
            <person name="Pangilinan J."/>
            <person name="LaButti K."/>
            <person name="Hainaut M."/>
            <person name="Henrissat B."/>
            <person name="Grigoriev I.V."/>
            <person name="Spatafora J.W."/>
            <person name="Aime M.C."/>
        </authorList>
    </citation>
    <scope>NUCLEOTIDE SEQUENCE [LARGE SCALE GENOMIC DNA]</scope>
    <source>
        <strain evidence="10 11">MCA 4186</strain>
    </source>
</reference>
<dbReference type="AlphaFoldDB" id="A0A316Z1B8"/>
<feature type="compositionally biased region" description="Low complexity" evidence="8">
    <location>
        <begin position="509"/>
        <end position="519"/>
    </location>
</feature>
<dbReference type="STRING" id="58919.A0A316Z1B8"/>
<feature type="region of interest" description="Disordered" evidence="8">
    <location>
        <begin position="206"/>
        <end position="254"/>
    </location>
</feature>
<feature type="region of interest" description="Disordered" evidence="8">
    <location>
        <begin position="1"/>
        <end position="192"/>
    </location>
</feature>
<feature type="compositionally biased region" description="Polar residues" evidence="8">
    <location>
        <begin position="183"/>
        <end position="192"/>
    </location>
</feature>
<dbReference type="PANTHER" id="PTHR45793:SF5">
    <property type="entry name" value="HOMEOTIC PROTEIN OCELLILESS"/>
    <property type="match status" value="1"/>
</dbReference>
<feature type="compositionally biased region" description="Basic and acidic residues" evidence="8">
    <location>
        <begin position="523"/>
        <end position="535"/>
    </location>
</feature>
<evidence type="ECO:0000256" key="3">
    <source>
        <dbReference type="ARBA" id="ARBA00023125"/>
    </source>
</evidence>
<dbReference type="PANTHER" id="PTHR45793">
    <property type="entry name" value="HOMEOBOX PROTEIN"/>
    <property type="match status" value="1"/>
</dbReference>
<evidence type="ECO:0000256" key="6">
    <source>
        <dbReference type="PROSITE-ProRule" id="PRU00108"/>
    </source>
</evidence>
<dbReference type="InterPro" id="IPR009057">
    <property type="entry name" value="Homeodomain-like_sf"/>
</dbReference>
<feature type="compositionally biased region" description="Basic and acidic residues" evidence="8">
    <location>
        <begin position="462"/>
        <end position="476"/>
    </location>
</feature>
<feature type="compositionally biased region" description="Basic and acidic residues" evidence="8">
    <location>
        <begin position="601"/>
        <end position="615"/>
    </location>
</feature>
<evidence type="ECO:0000256" key="8">
    <source>
        <dbReference type="SAM" id="MobiDB-lite"/>
    </source>
</evidence>
<feature type="domain" description="Homeobox" evidence="9">
    <location>
        <begin position="400"/>
        <end position="460"/>
    </location>
</feature>
<feature type="compositionally biased region" description="Low complexity" evidence="8">
    <location>
        <begin position="48"/>
        <end position="59"/>
    </location>
</feature>
<dbReference type="GO" id="GO:0000981">
    <property type="term" value="F:DNA-binding transcription factor activity, RNA polymerase II-specific"/>
    <property type="evidence" value="ECO:0007669"/>
    <property type="project" value="InterPro"/>
</dbReference>
<dbReference type="EMBL" id="KZ819306">
    <property type="protein sequence ID" value="PWN95156.1"/>
    <property type="molecule type" value="Genomic_DNA"/>
</dbReference>
<dbReference type="Gene3D" id="1.10.10.60">
    <property type="entry name" value="Homeodomain-like"/>
    <property type="match status" value="1"/>
</dbReference>
<dbReference type="RefSeq" id="XP_025595435.1">
    <property type="nucleotide sequence ID" value="XM_025743413.1"/>
</dbReference>
<dbReference type="SUPFAM" id="SSF46689">
    <property type="entry name" value="Homeodomain-like"/>
    <property type="match status" value="1"/>
</dbReference>
<name>A0A316Z1B8_9BASI</name>
<dbReference type="InterPro" id="IPR001356">
    <property type="entry name" value="HD"/>
</dbReference>
<dbReference type="GeneID" id="37270957"/>
<feature type="compositionally biased region" description="Basic and acidic residues" evidence="8">
    <location>
        <begin position="483"/>
        <end position="492"/>
    </location>
</feature>
<comment type="subcellular location">
    <subcellularLocation>
        <location evidence="1 6 7">Nucleus</location>
    </subcellularLocation>
</comment>
<keyword evidence="4 6" id="KW-0371">Homeobox</keyword>
<keyword evidence="5 6" id="KW-0539">Nucleus</keyword>
<dbReference type="CDD" id="cd00086">
    <property type="entry name" value="homeodomain"/>
    <property type="match status" value="1"/>
</dbReference>
<organism evidence="10 11">
    <name type="scientific">Tilletiopsis washingtonensis</name>
    <dbReference type="NCBI Taxonomy" id="58919"/>
    <lineage>
        <taxon>Eukaryota</taxon>
        <taxon>Fungi</taxon>
        <taxon>Dikarya</taxon>
        <taxon>Basidiomycota</taxon>
        <taxon>Ustilaginomycotina</taxon>
        <taxon>Exobasidiomycetes</taxon>
        <taxon>Entylomatales</taxon>
        <taxon>Entylomatales incertae sedis</taxon>
        <taxon>Tilletiopsis</taxon>
    </lineage>
</organism>
<feature type="region of interest" description="Disordered" evidence="8">
    <location>
        <begin position="462"/>
        <end position="633"/>
    </location>
</feature>
<evidence type="ECO:0000259" key="9">
    <source>
        <dbReference type="PROSITE" id="PS50071"/>
    </source>
</evidence>
<dbReference type="Pfam" id="PF00046">
    <property type="entry name" value="Homeodomain"/>
    <property type="match status" value="1"/>
</dbReference>
<keyword evidence="3 6" id="KW-0238">DNA-binding</keyword>
<evidence type="ECO:0000256" key="5">
    <source>
        <dbReference type="ARBA" id="ARBA00023242"/>
    </source>
</evidence>
<dbReference type="PROSITE" id="PS50071">
    <property type="entry name" value="HOMEOBOX_2"/>
    <property type="match status" value="1"/>
</dbReference>
<feature type="compositionally biased region" description="Polar residues" evidence="8">
    <location>
        <begin position="12"/>
        <end position="47"/>
    </location>
</feature>
<dbReference type="InterPro" id="IPR017970">
    <property type="entry name" value="Homeobox_CS"/>
</dbReference>
<dbReference type="GO" id="GO:0005634">
    <property type="term" value="C:nucleus"/>
    <property type="evidence" value="ECO:0007669"/>
    <property type="project" value="UniProtKB-SubCell"/>
</dbReference>
<gene>
    <name evidence="10" type="ORF">FA09DRAFT_332330</name>
</gene>
<protein>
    <recommendedName>
        <fullName evidence="9">Homeobox domain-containing protein</fullName>
    </recommendedName>
</protein>
<evidence type="ECO:0000256" key="7">
    <source>
        <dbReference type="RuleBase" id="RU000682"/>
    </source>
</evidence>
<evidence type="ECO:0000313" key="10">
    <source>
        <dbReference type="EMBL" id="PWN95156.1"/>
    </source>
</evidence>
<sequence length="633" mass="66877">MSTWSADVHNPANLSPTSTAATLPPLSSNHLMTQGWPQSSGNATPNAHSQSGNGNSSMHGSGGSTHERYLPMALQPNSAVGPPGAGNSSPAYALGPPAIQPSGMAMSPSERSSGETSRFAHYPGDVHGSAPARDIKTSGSTGSWNGTEQATSPVLAAHAEQQQQQQSSGMEHGYSGGHHSQRSFDSTTSNTAYGSMHAHQQTLPSVPYGKHRYSAPSTVSGQHGGYERGLSPQPQGYNGSDPDSPRTGLAGSTSFGSYGAVRGVPTNTYQHSAKPYARPASPTYGQMASHGSAHQQHSINMAGSTSHAWGTATGADAHQTAHAPSAGHGYYGAPLAQPRSVLQMSSAPTYSSYAGHHGVPLEVPQGYSSVPSYQAAQPSVSVVPDPYGNPSEVRTHYFNPFEVKHRRRTTKAQFKVLEGTFQETPKPTAAARKEIAEQLGMPIRAVQIWFQNRRAKAKVLARKEAEKAAEQQKERNGSGSGEQRSHLADRKHSASSSAGGGGGVGSAGSGSASASAGGSHQSSHQEKRRPDDSPEHSSSAYHGHHAPASHHSTHAHPSMHSYGHNYGHPSSHAHSSAHQQHQQQQQQHYGPSSSSTYAHHHAQEEHHDRMTHDMLPRYSSGVYEPTEGSNWRS</sequence>
<dbReference type="GO" id="GO:0000978">
    <property type="term" value="F:RNA polymerase II cis-regulatory region sequence-specific DNA binding"/>
    <property type="evidence" value="ECO:0007669"/>
    <property type="project" value="TreeGrafter"/>
</dbReference>
<feature type="region of interest" description="Disordered" evidence="8">
    <location>
        <begin position="269"/>
        <end position="299"/>
    </location>
</feature>
<feature type="compositionally biased region" description="Basic residues" evidence="8">
    <location>
        <begin position="542"/>
        <end position="554"/>
    </location>
</feature>
<dbReference type="Proteomes" id="UP000245946">
    <property type="component" value="Unassembled WGS sequence"/>
</dbReference>
<accession>A0A316Z1B8</accession>
<dbReference type="OrthoDB" id="6159439at2759"/>